<dbReference type="InterPro" id="IPR023404">
    <property type="entry name" value="rSAM_horseshoe"/>
</dbReference>
<evidence type="ECO:0000256" key="1">
    <source>
        <dbReference type="ARBA" id="ARBA00001966"/>
    </source>
</evidence>
<dbReference type="GO" id="GO:0003824">
    <property type="term" value="F:catalytic activity"/>
    <property type="evidence" value="ECO:0007669"/>
    <property type="project" value="InterPro"/>
</dbReference>
<evidence type="ECO:0000256" key="3">
    <source>
        <dbReference type="ARBA" id="ARBA00022679"/>
    </source>
</evidence>
<evidence type="ECO:0000256" key="7">
    <source>
        <dbReference type="ARBA" id="ARBA00023014"/>
    </source>
</evidence>
<dbReference type="SFLD" id="SFLDG01082">
    <property type="entry name" value="B12-binding_domain_containing"/>
    <property type="match status" value="1"/>
</dbReference>
<comment type="cofactor">
    <cofactor evidence="1">
        <name>[4Fe-4S] cluster</name>
        <dbReference type="ChEBI" id="CHEBI:49883"/>
    </cofactor>
</comment>
<dbReference type="InterPro" id="IPR036724">
    <property type="entry name" value="Cobalamin-bd_sf"/>
</dbReference>
<dbReference type="PANTHER" id="PTHR43409">
    <property type="entry name" value="ANAEROBIC MAGNESIUM-PROTOPORPHYRIN IX MONOMETHYL ESTER CYCLASE-RELATED"/>
    <property type="match status" value="1"/>
</dbReference>
<dbReference type="InterPro" id="IPR051198">
    <property type="entry name" value="BchE-like"/>
</dbReference>
<dbReference type="Proteomes" id="UP000807825">
    <property type="component" value="Unassembled WGS sequence"/>
</dbReference>
<name>A0A9D6Z1R8_9BACT</name>
<dbReference type="PROSITE" id="PS51332">
    <property type="entry name" value="B12_BINDING"/>
    <property type="match status" value="1"/>
</dbReference>
<dbReference type="AlphaFoldDB" id="A0A9D6Z1R8"/>
<keyword evidence="6" id="KW-0408">Iron</keyword>
<dbReference type="Pfam" id="PF04055">
    <property type="entry name" value="Radical_SAM"/>
    <property type="match status" value="1"/>
</dbReference>
<evidence type="ECO:0000259" key="9">
    <source>
        <dbReference type="PROSITE" id="PS51918"/>
    </source>
</evidence>
<organism evidence="10 11">
    <name type="scientific">Desulfomonile tiedjei</name>
    <dbReference type="NCBI Taxonomy" id="2358"/>
    <lineage>
        <taxon>Bacteria</taxon>
        <taxon>Pseudomonadati</taxon>
        <taxon>Thermodesulfobacteriota</taxon>
        <taxon>Desulfomonilia</taxon>
        <taxon>Desulfomonilales</taxon>
        <taxon>Desulfomonilaceae</taxon>
        <taxon>Desulfomonile</taxon>
    </lineage>
</organism>
<gene>
    <name evidence="10" type="ORF">HY912_00670</name>
</gene>
<evidence type="ECO:0000256" key="6">
    <source>
        <dbReference type="ARBA" id="ARBA00023004"/>
    </source>
</evidence>
<keyword evidence="3" id="KW-0808">Transferase</keyword>
<evidence type="ECO:0000313" key="10">
    <source>
        <dbReference type="EMBL" id="MBI5247980.1"/>
    </source>
</evidence>
<feature type="domain" description="Radical SAM core" evidence="9">
    <location>
        <begin position="179"/>
        <end position="410"/>
    </location>
</feature>
<proteinExistence type="predicted"/>
<feature type="domain" description="B12-binding" evidence="8">
    <location>
        <begin position="2"/>
        <end position="142"/>
    </location>
</feature>
<dbReference type="Pfam" id="PF02310">
    <property type="entry name" value="B12-binding"/>
    <property type="match status" value="1"/>
</dbReference>
<dbReference type="InterPro" id="IPR006158">
    <property type="entry name" value="Cobalamin-bd"/>
</dbReference>
<evidence type="ECO:0000259" key="8">
    <source>
        <dbReference type="PROSITE" id="PS51332"/>
    </source>
</evidence>
<dbReference type="InterPro" id="IPR058240">
    <property type="entry name" value="rSAM_sf"/>
</dbReference>
<dbReference type="SUPFAM" id="SSF102114">
    <property type="entry name" value="Radical SAM enzymes"/>
    <property type="match status" value="1"/>
</dbReference>
<dbReference type="Gene3D" id="3.80.30.20">
    <property type="entry name" value="tm_1862 like domain"/>
    <property type="match status" value="1"/>
</dbReference>
<keyword evidence="5" id="KW-0479">Metal-binding</keyword>
<dbReference type="GO" id="GO:0031419">
    <property type="term" value="F:cobalamin binding"/>
    <property type="evidence" value="ECO:0007669"/>
    <property type="project" value="InterPro"/>
</dbReference>
<comment type="caution">
    <text evidence="10">The sequence shown here is derived from an EMBL/GenBank/DDBJ whole genome shotgun (WGS) entry which is preliminary data.</text>
</comment>
<dbReference type="EMBL" id="JACRDE010000020">
    <property type="protein sequence ID" value="MBI5247980.1"/>
    <property type="molecule type" value="Genomic_DNA"/>
</dbReference>
<keyword evidence="2" id="KW-0489">Methyltransferase</keyword>
<dbReference type="PANTHER" id="PTHR43409:SF7">
    <property type="entry name" value="BLL1977 PROTEIN"/>
    <property type="match status" value="1"/>
</dbReference>
<evidence type="ECO:0000256" key="4">
    <source>
        <dbReference type="ARBA" id="ARBA00022691"/>
    </source>
</evidence>
<accession>A0A9D6Z1R8</accession>
<dbReference type="SMART" id="SM00729">
    <property type="entry name" value="Elp3"/>
    <property type="match status" value="1"/>
</dbReference>
<dbReference type="InterPro" id="IPR006638">
    <property type="entry name" value="Elp3/MiaA/NifB-like_rSAM"/>
</dbReference>
<dbReference type="InterPro" id="IPR034466">
    <property type="entry name" value="Methyltransferase_Class_B"/>
</dbReference>
<evidence type="ECO:0000256" key="2">
    <source>
        <dbReference type="ARBA" id="ARBA00022603"/>
    </source>
</evidence>
<dbReference type="CDD" id="cd02068">
    <property type="entry name" value="radical_SAM_B12_BD"/>
    <property type="match status" value="1"/>
</dbReference>
<dbReference type="SUPFAM" id="SSF52242">
    <property type="entry name" value="Cobalamin (vitamin B12)-binding domain"/>
    <property type="match status" value="1"/>
</dbReference>
<evidence type="ECO:0000313" key="11">
    <source>
        <dbReference type="Proteomes" id="UP000807825"/>
    </source>
</evidence>
<evidence type="ECO:0000256" key="5">
    <source>
        <dbReference type="ARBA" id="ARBA00022723"/>
    </source>
</evidence>
<keyword evidence="4" id="KW-0949">S-adenosyl-L-methionine</keyword>
<dbReference type="GO" id="GO:0046872">
    <property type="term" value="F:metal ion binding"/>
    <property type="evidence" value="ECO:0007669"/>
    <property type="project" value="UniProtKB-KW"/>
</dbReference>
<dbReference type="Gene3D" id="3.40.50.280">
    <property type="entry name" value="Cobalamin-binding domain"/>
    <property type="match status" value="1"/>
</dbReference>
<dbReference type="SFLD" id="SFLDS00029">
    <property type="entry name" value="Radical_SAM"/>
    <property type="match status" value="1"/>
</dbReference>
<keyword evidence="7" id="KW-0411">Iron-sulfur</keyword>
<dbReference type="PROSITE" id="PS51918">
    <property type="entry name" value="RADICAL_SAM"/>
    <property type="match status" value="1"/>
</dbReference>
<dbReference type="CDD" id="cd01335">
    <property type="entry name" value="Radical_SAM"/>
    <property type="match status" value="1"/>
</dbReference>
<protein>
    <submittedName>
        <fullName evidence="10">B12-binding domain-containing radical SAM protein</fullName>
    </submittedName>
</protein>
<sequence>MKILLIPNPVLRRGLPTTYVPLGILSLATVLRNDGFNAEIFDINALSSDPTYRDVPEAILAQQADVIGFSAWCNMYFYLVRFAEIIKKKRPETKIVFGGVHATHTDVETLRDFPQIDLVVRGECDHTISSVMRSIYDVNALKRVAGLSFRDGNEIIRTPYSGPVQNMNDIPVPDYSLFPSIRSVDCISIDIGRGCPFRCAYCVSNQMSERKFRIRSVESVIGIVKALVSEYKNTNLRFEHDLLTLNRQWLVRLCDELVKEKLDVHWTCFSRIDTVDEGVVDRMADAGCRGIYFGIESGSARMQEILNKRLKLDMAIPIVRRACEKGIEVTSGFITGFPQEKLEDIADTMRLIMELCLAGDRGVSLLDFWLLVPFPGSPLFEQYGHTLSLDERLSDFAVHPKTPVDIRFIKQYPKVFSTLYHYASEYLERDIFLRVIYLMANLSYMRYTSFILLKDNRFGFPEKFLEQLQLLELPSGNIYNSLGHLSELVGVCEFIKAVFGGPEFEYDLIHELMKFDLVWHAVRFSEEDDRPIRIEDFSYDIIGFIKEARSNRFTRLPKSVNRESCSVLFRKSGETSVDVVRMPALFNKKTGTGCG</sequence>
<dbReference type="GO" id="GO:0005829">
    <property type="term" value="C:cytosol"/>
    <property type="evidence" value="ECO:0007669"/>
    <property type="project" value="TreeGrafter"/>
</dbReference>
<dbReference type="InterPro" id="IPR007197">
    <property type="entry name" value="rSAM"/>
</dbReference>
<reference evidence="10" key="1">
    <citation type="submission" date="2020-07" db="EMBL/GenBank/DDBJ databases">
        <title>Huge and variable diversity of episymbiotic CPR bacteria and DPANN archaea in groundwater ecosystems.</title>
        <authorList>
            <person name="He C.Y."/>
            <person name="Keren R."/>
            <person name="Whittaker M."/>
            <person name="Farag I.F."/>
            <person name="Doudna J."/>
            <person name="Cate J.H.D."/>
            <person name="Banfield J.F."/>
        </authorList>
    </citation>
    <scope>NUCLEOTIDE SEQUENCE</scope>
    <source>
        <strain evidence="10">NC_groundwater_1664_Pr3_B-0.1um_52_9</strain>
    </source>
</reference>
<dbReference type="GO" id="GO:0051539">
    <property type="term" value="F:4 iron, 4 sulfur cluster binding"/>
    <property type="evidence" value="ECO:0007669"/>
    <property type="project" value="UniProtKB-KW"/>
</dbReference>
<dbReference type="SFLD" id="SFLDG01123">
    <property type="entry name" value="methyltransferase_(Class_B)"/>
    <property type="match status" value="1"/>
</dbReference>